<protein>
    <submittedName>
        <fullName evidence="5">GntR family transcriptional regulator</fullName>
    </submittedName>
</protein>
<dbReference type="Pfam" id="PF07702">
    <property type="entry name" value="UTRA"/>
    <property type="match status" value="1"/>
</dbReference>
<dbReference type="Proteomes" id="UP000732377">
    <property type="component" value="Unassembled WGS sequence"/>
</dbReference>
<keyword evidence="3" id="KW-0804">Transcription</keyword>
<dbReference type="InterPro" id="IPR011663">
    <property type="entry name" value="UTRA"/>
</dbReference>
<dbReference type="SUPFAM" id="SSF46785">
    <property type="entry name" value="Winged helix' DNA-binding domain"/>
    <property type="match status" value="1"/>
</dbReference>
<dbReference type="InterPro" id="IPR036390">
    <property type="entry name" value="WH_DNA-bd_sf"/>
</dbReference>
<dbReference type="GO" id="GO:0003700">
    <property type="term" value="F:DNA-binding transcription factor activity"/>
    <property type="evidence" value="ECO:0007669"/>
    <property type="project" value="InterPro"/>
</dbReference>
<dbReference type="InterPro" id="IPR028978">
    <property type="entry name" value="Chorismate_lyase_/UTRA_dom_sf"/>
</dbReference>
<dbReference type="InterPro" id="IPR000524">
    <property type="entry name" value="Tscrpt_reg_HTH_GntR"/>
</dbReference>
<feature type="domain" description="HTH gntR-type" evidence="4">
    <location>
        <begin position="8"/>
        <end position="75"/>
    </location>
</feature>
<evidence type="ECO:0000256" key="2">
    <source>
        <dbReference type="ARBA" id="ARBA00023125"/>
    </source>
</evidence>
<accession>A0A953IDZ5</accession>
<proteinExistence type="predicted"/>
<dbReference type="AlphaFoldDB" id="A0A953IDZ5"/>
<dbReference type="PROSITE" id="PS50949">
    <property type="entry name" value="HTH_GNTR"/>
    <property type="match status" value="1"/>
</dbReference>
<sequence length="242" mass="28145">MLDKQSPTPLYNQLVDLLIRTIQTSMKPDDPLPSEREICEKYGVSRTTVRAALRELEDLGYIYRRHGKGTYVSALWKEMKNLSEFYSFTEHMKQLGMKPETRILSFETGVANRSTAERLQVAEGSAVYRLRRLRLADGMPMMLELTFIPVHLFPGLTLEMLQSMPLYDLYAKRFNQEIRYADEEFYASLVQDKEAELLGVPVGSACLRLVRTTYNQDNRVIEFTLSAARADQFVYKIRHRRK</sequence>
<dbReference type="Pfam" id="PF00392">
    <property type="entry name" value="GntR"/>
    <property type="match status" value="1"/>
</dbReference>
<dbReference type="GO" id="GO:0003677">
    <property type="term" value="F:DNA binding"/>
    <property type="evidence" value="ECO:0007669"/>
    <property type="project" value="UniProtKB-KW"/>
</dbReference>
<dbReference type="PANTHER" id="PTHR44846:SF1">
    <property type="entry name" value="MANNOSYL-D-GLYCERATE TRANSPORT_METABOLISM SYSTEM REPRESSOR MNGR-RELATED"/>
    <property type="match status" value="1"/>
</dbReference>
<dbReference type="Gene3D" id="3.40.1410.10">
    <property type="entry name" value="Chorismate lyase-like"/>
    <property type="match status" value="1"/>
</dbReference>
<dbReference type="GO" id="GO:0045892">
    <property type="term" value="P:negative regulation of DNA-templated transcription"/>
    <property type="evidence" value="ECO:0007669"/>
    <property type="project" value="TreeGrafter"/>
</dbReference>
<evidence type="ECO:0000256" key="3">
    <source>
        <dbReference type="ARBA" id="ARBA00023163"/>
    </source>
</evidence>
<evidence type="ECO:0000256" key="1">
    <source>
        <dbReference type="ARBA" id="ARBA00023015"/>
    </source>
</evidence>
<dbReference type="CDD" id="cd07377">
    <property type="entry name" value="WHTH_GntR"/>
    <property type="match status" value="1"/>
</dbReference>
<organism evidence="5 6">
    <name type="scientific">Symbiobacterium thermophilum</name>
    <dbReference type="NCBI Taxonomy" id="2734"/>
    <lineage>
        <taxon>Bacteria</taxon>
        <taxon>Bacillati</taxon>
        <taxon>Bacillota</taxon>
        <taxon>Clostridia</taxon>
        <taxon>Eubacteriales</taxon>
        <taxon>Symbiobacteriaceae</taxon>
        <taxon>Symbiobacterium</taxon>
    </lineage>
</organism>
<dbReference type="EMBL" id="PIUK01000204">
    <property type="protein sequence ID" value="MBY6277599.1"/>
    <property type="molecule type" value="Genomic_DNA"/>
</dbReference>
<dbReference type="SMART" id="SM00866">
    <property type="entry name" value="UTRA"/>
    <property type="match status" value="1"/>
</dbReference>
<dbReference type="InterPro" id="IPR050679">
    <property type="entry name" value="Bact_HTH_transcr_reg"/>
</dbReference>
<dbReference type="Gene3D" id="1.10.10.10">
    <property type="entry name" value="Winged helix-like DNA-binding domain superfamily/Winged helix DNA-binding domain"/>
    <property type="match status" value="1"/>
</dbReference>
<reference evidence="5" key="1">
    <citation type="submission" date="2017-11" db="EMBL/GenBank/DDBJ databases">
        <title>Three new genomes from thermophilic consortium.</title>
        <authorList>
            <person name="Quaggio R."/>
            <person name="Amgarten D."/>
            <person name="Setubal J.C."/>
        </authorList>
    </citation>
    <scope>NUCLEOTIDE SEQUENCE</scope>
    <source>
        <strain evidence="5">ZCTH01-B2</strain>
    </source>
</reference>
<evidence type="ECO:0000313" key="6">
    <source>
        <dbReference type="Proteomes" id="UP000732377"/>
    </source>
</evidence>
<dbReference type="SUPFAM" id="SSF64288">
    <property type="entry name" value="Chorismate lyase-like"/>
    <property type="match status" value="1"/>
</dbReference>
<dbReference type="RefSeq" id="WP_273380875.1">
    <property type="nucleotide sequence ID" value="NZ_PIUK01000204.1"/>
</dbReference>
<name>A0A953IDZ5_SYMTR</name>
<keyword evidence="1" id="KW-0805">Transcription regulation</keyword>
<dbReference type="PRINTS" id="PR00035">
    <property type="entry name" value="HTHGNTR"/>
</dbReference>
<dbReference type="PANTHER" id="PTHR44846">
    <property type="entry name" value="MANNOSYL-D-GLYCERATE TRANSPORT/METABOLISM SYSTEM REPRESSOR MNGR-RELATED"/>
    <property type="match status" value="1"/>
</dbReference>
<dbReference type="SMART" id="SM00345">
    <property type="entry name" value="HTH_GNTR"/>
    <property type="match status" value="1"/>
</dbReference>
<evidence type="ECO:0000259" key="4">
    <source>
        <dbReference type="PROSITE" id="PS50949"/>
    </source>
</evidence>
<evidence type="ECO:0000313" key="5">
    <source>
        <dbReference type="EMBL" id="MBY6277599.1"/>
    </source>
</evidence>
<gene>
    <name evidence="5" type="ORF">CWE10_15590</name>
</gene>
<comment type="caution">
    <text evidence="5">The sequence shown here is derived from an EMBL/GenBank/DDBJ whole genome shotgun (WGS) entry which is preliminary data.</text>
</comment>
<dbReference type="InterPro" id="IPR036388">
    <property type="entry name" value="WH-like_DNA-bd_sf"/>
</dbReference>
<keyword evidence="2" id="KW-0238">DNA-binding</keyword>